<reference evidence="2 3" key="1">
    <citation type="submission" date="2014-12" db="EMBL/GenBank/DDBJ databases">
        <title>Draft genome sequences of 29 type strains of Enterococci.</title>
        <authorList>
            <person name="Zhong Z."/>
            <person name="Sun Z."/>
            <person name="Liu W."/>
            <person name="Zhang W."/>
            <person name="Zhang H."/>
        </authorList>
    </citation>
    <scope>NUCLEOTIDE SEQUENCE [LARGE SCALE GENOMIC DNA]</scope>
    <source>
        <strain evidence="2 3">DSM 17122</strain>
    </source>
</reference>
<evidence type="ECO:0008006" key="4">
    <source>
        <dbReference type="Google" id="ProtNLM"/>
    </source>
</evidence>
<feature type="transmembrane region" description="Helical" evidence="1">
    <location>
        <begin position="75"/>
        <end position="96"/>
    </location>
</feature>
<keyword evidence="3" id="KW-1185">Reference proteome</keyword>
<sequence>MAVLAMRYTERTIIQSVQLVGIFSLIKGFFELMNRKKIALRTQRNQYSALIIGFVDILIGLILVVNTTLDVTSLAILFGVWFICDSVISFFMLDLAKLIAMPYYYISLIVDLVGCMIGLLLLVGGESLIINIPSLIGNYFLLFGFTKLIGGVINREDLHSVK</sequence>
<keyword evidence="1" id="KW-1133">Transmembrane helix</keyword>
<evidence type="ECO:0000256" key="1">
    <source>
        <dbReference type="SAM" id="Phobius"/>
    </source>
</evidence>
<dbReference type="Pfam" id="PF03729">
    <property type="entry name" value="DUF308"/>
    <property type="match status" value="1"/>
</dbReference>
<dbReference type="AlphaFoldDB" id="A0A1L8TPS0"/>
<accession>A0A1L8TPS0</accession>
<feature type="transmembrane region" description="Helical" evidence="1">
    <location>
        <begin position="103"/>
        <end position="123"/>
    </location>
</feature>
<gene>
    <name evidence="2" type="ORF">RV04_GL001443</name>
</gene>
<name>A0A1L8TPS0_9ENTE</name>
<keyword evidence="1" id="KW-0812">Transmembrane</keyword>
<evidence type="ECO:0000313" key="3">
    <source>
        <dbReference type="Proteomes" id="UP000182077"/>
    </source>
</evidence>
<comment type="caution">
    <text evidence="2">The sequence shown here is derived from an EMBL/GenBank/DDBJ whole genome shotgun (WGS) entry which is preliminary data.</text>
</comment>
<keyword evidence="1" id="KW-0472">Membrane</keyword>
<dbReference type="EMBL" id="JXKQ01000003">
    <property type="protein sequence ID" value="OJG46277.1"/>
    <property type="molecule type" value="Genomic_DNA"/>
</dbReference>
<feature type="transmembrane region" description="Helical" evidence="1">
    <location>
        <begin position="50"/>
        <end position="69"/>
    </location>
</feature>
<evidence type="ECO:0000313" key="2">
    <source>
        <dbReference type="EMBL" id="OJG46277.1"/>
    </source>
</evidence>
<dbReference type="InterPro" id="IPR005325">
    <property type="entry name" value="DUF308_memb"/>
</dbReference>
<feature type="transmembrane region" description="Helical" evidence="1">
    <location>
        <begin position="135"/>
        <end position="153"/>
    </location>
</feature>
<dbReference type="STRING" id="249189.RV04_GL001443"/>
<proteinExistence type="predicted"/>
<dbReference type="Proteomes" id="UP000182077">
    <property type="component" value="Unassembled WGS sequence"/>
</dbReference>
<organism evidence="2 3">
    <name type="scientific">Enterococcus hermanniensis</name>
    <dbReference type="NCBI Taxonomy" id="249189"/>
    <lineage>
        <taxon>Bacteria</taxon>
        <taxon>Bacillati</taxon>
        <taxon>Bacillota</taxon>
        <taxon>Bacilli</taxon>
        <taxon>Lactobacillales</taxon>
        <taxon>Enterococcaceae</taxon>
        <taxon>Enterococcus</taxon>
    </lineage>
</organism>
<protein>
    <recommendedName>
        <fullName evidence="4">Integral membrane protein</fullName>
    </recommendedName>
</protein>